<dbReference type="GO" id="GO:0019645">
    <property type="term" value="P:anaerobic electron transport chain"/>
    <property type="evidence" value="ECO:0007669"/>
    <property type="project" value="TreeGrafter"/>
</dbReference>
<dbReference type="EC" id="1.7.2.2" evidence="3"/>
<evidence type="ECO:0000256" key="8">
    <source>
        <dbReference type="ARBA" id="ARBA00023002"/>
    </source>
</evidence>
<dbReference type="Gene3D" id="1.10.1130.10">
    <property type="entry name" value="Flavocytochrome C3, Chain A"/>
    <property type="match status" value="1"/>
</dbReference>
<keyword evidence="6 11" id="KW-0732">Signal</keyword>
<evidence type="ECO:0000313" key="12">
    <source>
        <dbReference type="EMBL" id="BCG46494.1"/>
    </source>
</evidence>
<keyword evidence="4" id="KW-0349">Heme</keyword>
<dbReference type="FunFam" id="1.10.1130.10:FF:000004">
    <property type="entry name" value="Cytochrome c-552"/>
    <property type="match status" value="1"/>
</dbReference>
<organism evidence="12 13">
    <name type="scientific">Citrifermentans bremense</name>
    <dbReference type="NCBI Taxonomy" id="60035"/>
    <lineage>
        <taxon>Bacteria</taxon>
        <taxon>Pseudomonadati</taxon>
        <taxon>Thermodesulfobacteriota</taxon>
        <taxon>Desulfuromonadia</taxon>
        <taxon>Geobacterales</taxon>
        <taxon>Geobacteraceae</taxon>
        <taxon>Citrifermentans</taxon>
    </lineage>
</organism>
<proteinExistence type="inferred from homology"/>
<dbReference type="Pfam" id="PF02335">
    <property type="entry name" value="Cytochrom_C552"/>
    <property type="match status" value="1"/>
</dbReference>
<evidence type="ECO:0000256" key="11">
    <source>
        <dbReference type="SAM" id="SignalP"/>
    </source>
</evidence>
<dbReference type="GO" id="GO:0020037">
    <property type="term" value="F:heme binding"/>
    <property type="evidence" value="ECO:0007669"/>
    <property type="project" value="TreeGrafter"/>
</dbReference>
<dbReference type="EMBL" id="AP023213">
    <property type="protein sequence ID" value="BCG46494.1"/>
    <property type="molecule type" value="Genomic_DNA"/>
</dbReference>
<dbReference type="Gene3D" id="1.20.140.10">
    <property type="entry name" value="Butyryl-CoA Dehydrogenase, subunit A, domain 3"/>
    <property type="match status" value="1"/>
</dbReference>
<name>A0A6S6M491_9BACT</name>
<dbReference type="GO" id="GO:0042279">
    <property type="term" value="F:nitrite reductase (cytochrome, ammonia-forming) activity"/>
    <property type="evidence" value="ECO:0007669"/>
    <property type="project" value="UniProtKB-EC"/>
</dbReference>
<evidence type="ECO:0000256" key="10">
    <source>
        <dbReference type="ARBA" id="ARBA00049131"/>
    </source>
</evidence>
<evidence type="ECO:0000256" key="6">
    <source>
        <dbReference type="ARBA" id="ARBA00022729"/>
    </source>
</evidence>
<evidence type="ECO:0000256" key="5">
    <source>
        <dbReference type="ARBA" id="ARBA00022723"/>
    </source>
</evidence>
<keyword evidence="13" id="KW-1185">Reference proteome</keyword>
<dbReference type="PANTHER" id="PTHR30633:SF0">
    <property type="entry name" value="CYTOCHROME C-552"/>
    <property type="match status" value="1"/>
</dbReference>
<evidence type="ECO:0000313" key="13">
    <source>
        <dbReference type="Proteomes" id="UP000515472"/>
    </source>
</evidence>
<dbReference type="Gene3D" id="1.10.287.3080">
    <property type="match status" value="1"/>
</dbReference>
<dbReference type="RefSeq" id="WP_185244691.1">
    <property type="nucleotide sequence ID" value="NZ_AP023213.1"/>
</dbReference>
<comment type="catalytic activity">
    <reaction evidence="10">
        <text>6 Fe(III)-[cytochrome c] + NH4(+) + 2 H2O = 6 Fe(II)-[cytochrome c] + nitrite + 8 H(+)</text>
        <dbReference type="Rhea" id="RHEA:13089"/>
        <dbReference type="Rhea" id="RHEA-COMP:10350"/>
        <dbReference type="Rhea" id="RHEA-COMP:14399"/>
        <dbReference type="ChEBI" id="CHEBI:15377"/>
        <dbReference type="ChEBI" id="CHEBI:15378"/>
        <dbReference type="ChEBI" id="CHEBI:16301"/>
        <dbReference type="ChEBI" id="CHEBI:28938"/>
        <dbReference type="ChEBI" id="CHEBI:29033"/>
        <dbReference type="ChEBI" id="CHEBI:29034"/>
        <dbReference type="EC" id="1.7.2.2"/>
    </reaction>
</comment>
<keyword evidence="5" id="KW-0479">Metal-binding</keyword>
<evidence type="ECO:0000256" key="2">
    <source>
        <dbReference type="ARBA" id="ARBA00009288"/>
    </source>
</evidence>
<dbReference type="PANTHER" id="PTHR30633">
    <property type="entry name" value="CYTOCHROME C-552 RESPIRATORY NITRITE REDUCTASE"/>
    <property type="match status" value="1"/>
</dbReference>
<dbReference type="InterPro" id="IPR003321">
    <property type="entry name" value="Cyt_c552"/>
</dbReference>
<feature type="chain" id="PRO_5028432651" description="nitrite reductase (cytochrome; ammonia-forming)" evidence="11">
    <location>
        <begin position="26"/>
        <end position="538"/>
    </location>
</feature>
<evidence type="ECO:0000256" key="9">
    <source>
        <dbReference type="ARBA" id="ARBA00023004"/>
    </source>
</evidence>
<protein>
    <recommendedName>
        <fullName evidence="3">nitrite reductase (cytochrome; ammonia-forming)</fullName>
        <ecNumber evidence="3">1.7.2.2</ecNumber>
    </recommendedName>
</protein>
<dbReference type="AlphaFoldDB" id="A0A6S6M491"/>
<dbReference type="PIRSF" id="PIRSF000243">
    <property type="entry name" value="Cyt_c552"/>
    <property type="match status" value="1"/>
</dbReference>
<evidence type="ECO:0000256" key="4">
    <source>
        <dbReference type="ARBA" id="ARBA00022617"/>
    </source>
</evidence>
<keyword evidence="7" id="KW-0106">Calcium</keyword>
<accession>A0A6S6M491</accession>
<comment type="similarity">
    <text evidence="2">Belongs to the cytochrome c-552 family.</text>
</comment>
<dbReference type="SUPFAM" id="SSF48695">
    <property type="entry name" value="Multiheme cytochromes"/>
    <property type="match status" value="2"/>
</dbReference>
<keyword evidence="9" id="KW-0408">Iron</keyword>
<dbReference type="InterPro" id="IPR036280">
    <property type="entry name" value="Multihaem_cyt_sf"/>
</dbReference>
<dbReference type="GO" id="GO:0030288">
    <property type="term" value="C:outer membrane-bounded periplasmic space"/>
    <property type="evidence" value="ECO:0007669"/>
    <property type="project" value="TreeGrafter"/>
</dbReference>
<dbReference type="KEGG" id="gbn:GEOBRER4_12440"/>
<evidence type="ECO:0000256" key="7">
    <source>
        <dbReference type="ARBA" id="ARBA00022837"/>
    </source>
</evidence>
<evidence type="ECO:0000256" key="1">
    <source>
        <dbReference type="ARBA" id="ARBA00004196"/>
    </source>
</evidence>
<feature type="signal peptide" evidence="11">
    <location>
        <begin position="1"/>
        <end position="25"/>
    </location>
</feature>
<reference evidence="12 13" key="1">
    <citation type="submission" date="2020-06" db="EMBL/GenBank/DDBJ databases">
        <title>Interaction of electrochemicaly active bacteria, Geobacter bremensis R4 on different carbon anode.</title>
        <authorList>
            <person name="Meng L."/>
            <person name="Yoshida N."/>
        </authorList>
    </citation>
    <scope>NUCLEOTIDE SEQUENCE [LARGE SCALE GENOMIC DNA]</scope>
    <source>
        <strain evidence="12 13">R4</strain>
    </source>
</reference>
<dbReference type="Proteomes" id="UP000515472">
    <property type="component" value="Chromosome"/>
</dbReference>
<dbReference type="CDD" id="cd00548">
    <property type="entry name" value="NrfA-like"/>
    <property type="match status" value="1"/>
</dbReference>
<comment type="subcellular location">
    <subcellularLocation>
        <location evidence="1">Cell envelope</location>
    </subcellularLocation>
</comment>
<evidence type="ECO:0000256" key="3">
    <source>
        <dbReference type="ARBA" id="ARBA00011887"/>
    </source>
</evidence>
<sequence>MLKKNLALTAAAAVAVGFFSLPALTTAAKSQPAAKVAADGRAKCYECHDEVKALKEGSKHAKLSCKECHDKLDAHMNDPEKNKPVTLIDQALCGKCHKEQYNSFYEDNYEAAARKEKGAPTGRSPMQDKLLAGHGFTFEHDEPRGHAFMVIDQFAVDRFQGGRFQFKEGWKGVTSTGKTWDVLTDTGKKLPETAMAGNPTCIQCKTSDHLLKWKFLGDKDPRAKWDRTSNVVDVAKDTNNPVGCVHCHDPHGTQPRVVRDALIQAIQKDPKGNIFAKNGATDLNVIDFRDFRKIGVMQKTDSRMMCAQCHVEYNCNAGTQWSDGKKVGYDDLRTNHFPLKNSLQLLKHYQELDFFDFKHAVTGARLIKFQHPEAETYAGSIHDKAGVQCHQCHMPKKKGKDGKMFTTHGVIRPKNHIKEACLGCHPKEGKDKKLYQLDTVQNYVKGKMRKAEYWLGQLIDTYAAAQRAGVSPTVLDEARAKHEEAHALWEYWTAENSDGFHNPDLARESLTGSIAASKAGVKVLNDAMAAAKKDEAKK</sequence>
<dbReference type="GO" id="GO:0046872">
    <property type="term" value="F:metal ion binding"/>
    <property type="evidence" value="ECO:0007669"/>
    <property type="project" value="UniProtKB-KW"/>
</dbReference>
<keyword evidence="8" id="KW-0560">Oxidoreductase</keyword>
<gene>
    <name evidence="12" type="ORF">GEOBRER4_n1291</name>
</gene>